<name>A0A2C6KN58_9APIC</name>
<feature type="non-terminal residue" evidence="1">
    <location>
        <position position="43"/>
    </location>
</feature>
<dbReference type="EMBL" id="MIGC01004648">
    <property type="protein sequence ID" value="PHJ17823.1"/>
    <property type="molecule type" value="Genomic_DNA"/>
</dbReference>
<dbReference type="AlphaFoldDB" id="A0A2C6KN58"/>
<evidence type="ECO:0000313" key="2">
    <source>
        <dbReference type="Proteomes" id="UP000221165"/>
    </source>
</evidence>
<gene>
    <name evidence="1" type="ORF">CSUI_008352</name>
</gene>
<comment type="caution">
    <text evidence="1">The sequence shown here is derived from an EMBL/GenBank/DDBJ whole genome shotgun (WGS) entry which is preliminary data.</text>
</comment>
<proteinExistence type="predicted"/>
<dbReference type="GeneID" id="94431697"/>
<accession>A0A2C6KN58</accession>
<dbReference type="VEuPathDB" id="ToxoDB:CSUI_008352"/>
<reference evidence="1 2" key="1">
    <citation type="journal article" date="2017" name="Int. J. Parasitol.">
        <title>The genome of the protozoan parasite Cystoisospora suis and a reverse vaccinology approach to identify vaccine candidates.</title>
        <authorList>
            <person name="Palmieri N."/>
            <person name="Shrestha A."/>
            <person name="Ruttkowski B."/>
            <person name="Beck T."/>
            <person name="Vogl C."/>
            <person name="Tomley F."/>
            <person name="Blake D.P."/>
            <person name="Joachim A."/>
        </authorList>
    </citation>
    <scope>NUCLEOTIDE SEQUENCE [LARGE SCALE GENOMIC DNA]</scope>
    <source>
        <strain evidence="1 2">Wien I</strain>
    </source>
</reference>
<keyword evidence="2" id="KW-1185">Reference proteome</keyword>
<sequence length="43" mass="5118">MQRYGYAQNTETFDSLLSFLSIRVSRRFCQIFFLPNPSRLRTG</sequence>
<evidence type="ECO:0000313" key="1">
    <source>
        <dbReference type="EMBL" id="PHJ17823.1"/>
    </source>
</evidence>
<protein>
    <submittedName>
        <fullName evidence="1">Uncharacterized protein</fullName>
    </submittedName>
</protein>
<organism evidence="1 2">
    <name type="scientific">Cystoisospora suis</name>
    <dbReference type="NCBI Taxonomy" id="483139"/>
    <lineage>
        <taxon>Eukaryota</taxon>
        <taxon>Sar</taxon>
        <taxon>Alveolata</taxon>
        <taxon>Apicomplexa</taxon>
        <taxon>Conoidasida</taxon>
        <taxon>Coccidia</taxon>
        <taxon>Eucoccidiorida</taxon>
        <taxon>Eimeriorina</taxon>
        <taxon>Sarcocystidae</taxon>
        <taxon>Cystoisospora</taxon>
    </lineage>
</organism>
<dbReference type="RefSeq" id="XP_067919537.1">
    <property type="nucleotide sequence ID" value="XM_068068486.1"/>
</dbReference>
<dbReference type="Proteomes" id="UP000221165">
    <property type="component" value="Unassembled WGS sequence"/>
</dbReference>